<sequence>SIINQADTLGCGDNSYVDAKGEKQLNRFVPETDFFSFIKSPLLEFAEFDDYLN</sequence>
<dbReference type="Proteomes" id="UP000324800">
    <property type="component" value="Unassembled WGS sequence"/>
</dbReference>
<dbReference type="EMBL" id="SNRW01048158">
    <property type="protein sequence ID" value="KAA6313784.1"/>
    <property type="molecule type" value="Genomic_DNA"/>
</dbReference>
<comment type="caution">
    <text evidence="1">The sequence shown here is derived from an EMBL/GenBank/DDBJ whole genome shotgun (WGS) entry which is preliminary data.</text>
</comment>
<name>A0A5J4PYX6_9EUKA</name>
<protein>
    <submittedName>
        <fullName evidence="1">Uncharacterized protein</fullName>
    </submittedName>
</protein>
<evidence type="ECO:0000313" key="1">
    <source>
        <dbReference type="EMBL" id="KAA6313784.1"/>
    </source>
</evidence>
<feature type="non-terminal residue" evidence="1">
    <location>
        <position position="1"/>
    </location>
</feature>
<accession>A0A5J4PYX6</accession>
<organism evidence="1 2">
    <name type="scientific">Streblomastix strix</name>
    <dbReference type="NCBI Taxonomy" id="222440"/>
    <lineage>
        <taxon>Eukaryota</taxon>
        <taxon>Metamonada</taxon>
        <taxon>Preaxostyla</taxon>
        <taxon>Oxymonadida</taxon>
        <taxon>Streblomastigidae</taxon>
        <taxon>Streblomastix</taxon>
    </lineage>
</organism>
<evidence type="ECO:0000313" key="2">
    <source>
        <dbReference type="Proteomes" id="UP000324800"/>
    </source>
</evidence>
<gene>
    <name evidence="1" type="ORF">EZS28_055696</name>
</gene>
<proteinExistence type="predicted"/>
<reference evidence="1 2" key="1">
    <citation type="submission" date="2019-03" db="EMBL/GenBank/DDBJ databases">
        <title>Single cell metagenomics reveals metabolic interactions within the superorganism composed of flagellate Streblomastix strix and complex community of Bacteroidetes bacteria on its surface.</title>
        <authorList>
            <person name="Treitli S.C."/>
            <person name="Kolisko M."/>
            <person name="Husnik F."/>
            <person name="Keeling P."/>
            <person name="Hampl V."/>
        </authorList>
    </citation>
    <scope>NUCLEOTIDE SEQUENCE [LARGE SCALE GENOMIC DNA]</scope>
    <source>
        <strain evidence="1">ST1C</strain>
    </source>
</reference>
<dbReference type="AlphaFoldDB" id="A0A5J4PYX6"/>